<feature type="signal peptide" evidence="1">
    <location>
        <begin position="1"/>
        <end position="15"/>
    </location>
</feature>
<accession>C3ZGH1</accession>
<dbReference type="InterPro" id="IPR029034">
    <property type="entry name" value="Cystine-knot_cytokine"/>
</dbReference>
<feature type="chain" id="PRO_5012248989" description="CTCK domain-containing protein" evidence="1">
    <location>
        <begin position="16"/>
        <end position="168"/>
    </location>
</feature>
<dbReference type="InParanoid" id="C3ZGH1"/>
<gene>
    <name evidence="2" type="ORF">BRAFLDRAFT_101227</name>
</gene>
<dbReference type="AlphaFoldDB" id="C3ZGH1"/>
<name>C3ZGH1_BRAFL</name>
<protein>
    <recommendedName>
        <fullName evidence="3">CTCK domain-containing protein</fullName>
    </recommendedName>
</protein>
<dbReference type="PANTHER" id="PTHR33995">
    <property type="entry name" value="PROTEIN CBG18546"/>
    <property type="match status" value="1"/>
</dbReference>
<evidence type="ECO:0008006" key="3">
    <source>
        <dbReference type="Google" id="ProtNLM"/>
    </source>
</evidence>
<dbReference type="eggNOG" id="ENOG502S8KD">
    <property type="taxonomic scope" value="Eukaryota"/>
</dbReference>
<dbReference type="EMBL" id="GG666618">
    <property type="protein sequence ID" value="EEN48352.1"/>
    <property type="molecule type" value="Genomic_DNA"/>
</dbReference>
<dbReference type="SUPFAM" id="SSF57501">
    <property type="entry name" value="Cystine-knot cytokines"/>
    <property type="match status" value="1"/>
</dbReference>
<dbReference type="PANTHER" id="PTHR33995:SF7">
    <property type="entry name" value="BURSICON SUBUNIT ALPHA-RELATED"/>
    <property type="match status" value="1"/>
</dbReference>
<sequence length="168" mass="19028">MLVLAAILLVGKAHGWNDGKDDPEAALKTVEQRGERLLALLLNKIKGRRDKTDDVSQVETRGYGDKRAYCSKRGDKDKALGWNIVRMCSMCWYVKYLPNNYSPTHIMEARCDQDTRCLSGYGQCKQRNGVITVHRKKGSGWEEHKMSVGVSCECAVQDLTALHHFIRD</sequence>
<evidence type="ECO:0000256" key="1">
    <source>
        <dbReference type="SAM" id="SignalP"/>
    </source>
</evidence>
<proteinExistence type="predicted"/>
<organism>
    <name type="scientific">Branchiostoma floridae</name>
    <name type="common">Florida lancelet</name>
    <name type="synonym">Amphioxus</name>
    <dbReference type="NCBI Taxonomy" id="7739"/>
    <lineage>
        <taxon>Eukaryota</taxon>
        <taxon>Metazoa</taxon>
        <taxon>Chordata</taxon>
        <taxon>Cephalochordata</taxon>
        <taxon>Leptocardii</taxon>
        <taxon>Amphioxiformes</taxon>
        <taxon>Branchiostomatidae</taxon>
        <taxon>Branchiostoma</taxon>
    </lineage>
</organism>
<keyword evidence="1" id="KW-0732">Signal</keyword>
<evidence type="ECO:0000313" key="2">
    <source>
        <dbReference type="EMBL" id="EEN48352.1"/>
    </source>
</evidence>
<reference evidence="2" key="1">
    <citation type="journal article" date="2008" name="Nature">
        <title>The amphioxus genome and the evolution of the chordate karyotype.</title>
        <authorList>
            <consortium name="US DOE Joint Genome Institute (JGI-PGF)"/>
            <person name="Putnam N.H."/>
            <person name="Butts T."/>
            <person name="Ferrier D.E.K."/>
            <person name="Furlong R.F."/>
            <person name="Hellsten U."/>
            <person name="Kawashima T."/>
            <person name="Robinson-Rechavi M."/>
            <person name="Shoguchi E."/>
            <person name="Terry A."/>
            <person name="Yu J.-K."/>
            <person name="Benito-Gutierrez E.L."/>
            <person name="Dubchak I."/>
            <person name="Garcia-Fernandez J."/>
            <person name="Gibson-Brown J.J."/>
            <person name="Grigoriev I.V."/>
            <person name="Horton A.C."/>
            <person name="de Jong P.J."/>
            <person name="Jurka J."/>
            <person name="Kapitonov V.V."/>
            <person name="Kohara Y."/>
            <person name="Kuroki Y."/>
            <person name="Lindquist E."/>
            <person name="Lucas S."/>
            <person name="Osoegawa K."/>
            <person name="Pennacchio L.A."/>
            <person name="Salamov A.A."/>
            <person name="Satou Y."/>
            <person name="Sauka-Spengler T."/>
            <person name="Schmutz J."/>
            <person name="Shin-I T."/>
            <person name="Toyoda A."/>
            <person name="Bronner-Fraser M."/>
            <person name="Fujiyama A."/>
            <person name="Holland L.Z."/>
            <person name="Holland P.W.H."/>
            <person name="Satoh N."/>
            <person name="Rokhsar D.S."/>
        </authorList>
    </citation>
    <scope>NUCLEOTIDE SEQUENCE [LARGE SCALE GENOMIC DNA]</scope>
    <source>
        <strain evidence="2">S238N-H82</strain>
        <tissue evidence="2">Testes</tissue>
    </source>
</reference>